<dbReference type="GO" id="GO:0016747">
    <property type="term" value="F:acyltransferase activity, transferring groups other than amino-acyl groups"/>
    <property type="evidence" value="ECO:0007669"/>
    <property type="project" value="InterPro"/>
</dbReference>
<dbReference type="InterPro" id="IPR016181">
    <property type="entry name" value="Acyl_CoA_acyltransferase"/>
</dbReference>
<dbReference type="PANTHER" id="PTHR43451">
    <property type="entry name" value="ACETYLTRANSFERASE (GNAT) FAMILY PROTEIN"/>
    <property type="match status" value="1"/>
</dbReference>
<proteinExistence type="predicted"/>
<dbReference type="AlphaFoldDB" id="A0A4R0JF39"/>
<dbReference type="SUPFAM" id="SSF55729">
    <property type="entry name" value="Acyl-CoA N-acyltransferases (Nat)"/>
    <property type="match status" value="1"/>
</dbReference>
<dbReference type="PANTHER" id="PTHR43451:SF1">
    <property type="entry name" value="ACETYLTRANSFERASE"/>
    <property type="match status" value="1"/>
</dbReference>
<dbReference type="EMBL" id="SJKD01000009">
    <property type="protein sequence ID" value="TCC44660.1"/>
    <property type="molecule type" value="Genomic_DNA"/>
</dbReference>
<dbReference type="InterPro" id="IPR000182">
    <property type="entry name" value="GNAT_dom"/>
</dbReference>
<evidence type="ECO:0000313" key="3">
    <source>
        <dbReference type="EMBL" id="TCC44660.1"/>
    </source>
</evidence>
<reference evidence="3 4" key="1">
    <citation type="submission" date="2019-02" db="EMBL/GenBank/DDBJ databases">
        <title>Kribbella capetownensis sp. nov. and Kribbella speibonae sp. nov., isolated from soil.</title>
        <authorList>
            <person name="Curtis S.M."/>
            <person name="Norton I."/>
            <person name="Everest G.J."/>
            <person name="Meyers P.R."/>
        </authorList>
    </citation>
    <scope>NUCLEOTIDE SEQUENCE [LARGE SCALE GENOMIC DNA]</scope>
    <source>
        <strain evidence="3 4">YM53</strain>
    </source>
</reference>
<protein>
    <submittedName>
        <fullName evidence="3">GNAT family N-acetyltransferase</fullName>
    </submittedName>
</protein>
<sequence length="206" mass="22449">MNSAWPPARPTPTTPPPPTSPPAQSSEAPVPEADPARVSRRGRVFYRAPVSVVVRGYGPEDAEGTWEAYFRAIRDTASKDYSPEQVAAWAPETVDLVQWNERRSAAHTFVATIEGRVAGFSDVTDDGLLDMLFVHSDAGGSGVARALVGAVVAKARELGLAQLRTHASRTAMPAFKRFGFEVERANPDNWIRGENLPNYDMCLKLD</sequence>
<dbReference type="Pfam" id="PF13673">
    <property type="entry name" value="Acetyltransf_10"/>
    <property type="match status" value="1"/>
</dbReference>
<feature type="compositionally biased region" description="Pro residues" evidence="1">
    <location>
        <begin position="7"/>
        <end position="21"/>
    </location>
</feature>
<feature type="domain" description="N-acetyltransferase" evidence="2">
    <location>
        <begin position="52"/>
        <end position="206"/>
    </location>
</feature>
<evidence type="ECO:0000313" key="4">
    <source>
        <dbReference type="Proteomes" id="UP000293342"/>
    </source>
</evidence>
<evidence type="ECO:0000256" key="1">
    <source>
        <dbReference type="SAM" id="MobiDB-lite"/>
    </source>
</evidence>
<dbReference type="InterPro" id="IPR052564">
    <property type="entry name" value="N-acetyltrans/Recomb-assoc"/>
</dbReference>
<dbReference type="CDD" id="cd04301">
    <property type="entry name" value="NAT_SF"/>
    <property type="match status" value="1"/>
</dbReference>
<name>A0A4R0JF39_9ACTN</name>
<dbReference type="PROSITE" id="PS51186">
    <property type="entry name" value="GNAT"/>
    <property type="match status" value="1"/>
</dbReference>
<comment type="caution">
    <text evidence="3">The sequence shown here is derived from an EMBL/GenBank/DDBJ whole genome shotgun (WGS) entry which is preliminary data.</text>
</comment>
<organism evidence="3 4">
    <name type="scientific">Kribbella capetownensis</name>
    <dbReference type="NCBI Taxonomy" id="1572659"/>
    <lineage>
        <taxon>Bacteria</taxon>
        <taxon>Bacillati</taxon>
        <taxon>Actinomycetota</taxon>
        <taxon>Actinomycetes</taxon>
        <taxon>Propionibacteriales</taxon>
        <taxon>Kribbellaceae</taxon>
        <taxon>Kribbella</taxon>
    </lineage>
</organism>
<keyword evidence="3" id="KW-0808">Transferase</keyword>
<dbReference type="OrthoDB" id="9812192at2"/>
<dbReference type="Gene3D" id="3.40.630.30">
    <property type="match status" value="1"/>
</dbReference>
<keyword evidence="4" id="KW-1185">Reference proteome</keyword>
<dbReference type="Proteomes" id="UP000293342">
    <property type="component" value="Unassembled WGS sequence"/>
</dbReference>
<feature type="region of interest" description="Disordered" evidence="1">
    <location>
        <begin position="1"/>
        <end position="36"/>
    </location>
</feature>
<evidence type="ECO:0000259" key="2">
    <source>
        <dbReference type="PROSITE" id="PS51186"/>
    </source>
</evidence>
<gene>
    <name evidence="3" type="ORF">E0H75_34415</name>
</gene>
<accession>A0A4R0JF39</accession>